<keyword evidence="2" id="KW-0378">Hydrolase</keyword>
<keyword evidence="1" id="KW-0645">Protease</keyword>
<evidence type="ECO:0000259" key="4">
    <source>
        <dbReference type="Pfam" id="PF02902"/>
    </source>
</evidence>
<evidence type="ECO:0000256" key="3">
    <source>
        <dbReference type="SAM" id="MobiDB-lite"/>
    </source>
</evidence>
<dbReference type="PANTHER" id="PTHR33022">
    <property type="entry name" value="DUF1985 DOMAIN-CONTAINING PROTEIN"/>
    <property type="match status" value="1"/>
</dbReference>
<dbReference type="GO" id="GO:0008234">
    <property type="term" value="F:cysteine-type peptidase activity"/>
    <property type="evidence" value="ECO:0007669"/>
    <property type="project" value="InterPro"/>
</dbReference>
<comment type="caution">
    <text evidence="5">The sequence shown here is derived from an EMBL/GenBank/DDBJ whole genome shotgun (WGS) entry which is preliminary data.</text>
</comment>
<dbReference type="PANTHER" id="PTHR33022:SF21">
    <property type="entry name" value="UBIQUITIN-LIKE PROTEASE FAMILY PROFILE DOMAIN-CONTAINING PROTEIN"/>
    <property type="match status" value="1"/>
</dbReference>
<sequence>MLDLMKYQVYKRKSMYRCGGLPLAFPYWFYECCPYGNDKLVVRVGDNVPWVLNWSVTPVPQKEHDVFKKSDGSSDSSKEHMREDSPVNSQNELKLLRTDLNLLKDEVLSMKQLMTSSFDLIFKALHINEGNHIEVNLSDNVGWQTDEVGNKLSANLVDDIEKENVDVGDHIDVVAGDHLSDNVVDDIEEEIIGVGDRIDTDAGDTYYSEISKYTQPDKIGEHSVIEKTVGKIDTDLGYTSVALVATEVLIDVGSVRKNVDDTSVGDKSTVILDDTPVVPSRIRKPAAICESPYVSKFDSGCSNVQGQSTRCIDKGPSRKHIFSIKHPFTISITEPFLDMKLLSLFNKFVDKSLRLNSNPVYSESAKNLTNAFDFGVVAIKTKEWFYMLGYAGVPLTDSTVTEKTISAYSELIPNLLFSIDFWDKRSDGIAAADSFDIRMVDGLPTQKNTDCGIFVIAFAKYIIEGAQIPAILDDIDSIQSRYGALLWQYGKTKQKQRAINDDESTERLKKKKKCSKATIV</sequence>
<evidence type="ECO:0000313" key="6">
    <source>
        <dbReference type="Proteomes" id="UP000222542"/>
    </source>
</evidence>
<dbReference type="OMA" id="HINEGNH"/>
<evidence type="ECO:0000256" key="1">
    <source>
        <dbReference type="ARBA" id="ARBA00022670"/>
    </source>
</evidence>
<accession>A0A2G2ZY66</accession>
<feature type="region of interest" description="Disordered" evidence="3">
    <location>
        <begin position="65"/>
        <end position="89"/>
    </location>
</feature>
<dbReference type="Pfam" id="PF02902">
    <property type="entry name" value="Peptidase_C48"/>
    <property type="match status" value="1"/>
</dbReference>
<protein>
    <recommendedName>
        <fullName evidence="4">Ubiquitin-like protease family profile domain-containing protein</fullName>
    </recommendedName>
</protein>
<gene>
    <name evidence="5" type="ORF">T459_09012</name>
</gene>
<reference evidence="5 6" key="1">
    <citation type="journal article" date="2014" name="Nat. Genet.">
        <title>Genome sequence of the hot pepper provides insights into the evolution of pungency in Capsicum species.</title>
        <authorList>
            <person name="Kim S."/>
            <person name="Park M."/>
            <person name="Yeom S.I."/>
            <person name="Kim Y.M."/>
            <person name="Lee J.M."/>
            <person name="Lee H.A."/>
            <person name="Seo E."/>
            <person name="Choi J."/>
            <person name="Cheong K."/>
            <person name="Kim K.T."/>
            <person name="Jung K."/>
            <person name="Lee G.W."/>
            <person name="Oh S.K."/>
            <person name="Bae C."/>
            <person name="Kim S.B."/>
            <person name="Lee H.Y."/>
            <person name="Kim S.Y."/>
            <person name="Kim M.S."/>
            <person name="Kang B.C."/>
            <person name="Jo Y.D."/>
            <person name="Yang H.B."/>
            <person name="Jeong H.J."/>
            <person name="Kang W.H."/>
            <person name="Kwon J.K."/>
            <person name="Shin C."/>
            <person name="Lim J.Y."/>
            <person name="Park J.H."/>
            <person name="Huh J.H."/>
            <person name="Kim J.S."/>
            <person name="Kim B.D."/>
            <person name="Cohen O."/>
            <person name="Paran I."/>
            <person name="Suh M.C."/>
            <person name="Lee S.B."/>
            <person name="Kim Y.K."/>
            <person name="Shin Y."/>
            <person name="Noh S.J."/>
            <person name="Park J."/>
            <person name="Seo Y.S."/>
            <person name="Kwon S.Y."/>
            <person name="Kim H.A."/>
            <person name="Park J.M."/>
            <person name="Kim H.J."/>
            <person name="Choi S.B."/>
            <person name="Bosland P.W."/>
            <person name="Reeves G."/>
            <person name="Jo S.H."/>
            <person name="Lee B.W."/>
            <person name="Cho H.T."/>
            <person name="Choi H.S."/>
            <person name="Lee M.S."/>
            <person name="Yu Y."/>
            <person name="Do Choi Y."/>
            <person name="Park B.S."/>
            <person name="van Deynze A."/>
            <person name="Ashrafi H."/>
            <person name="Hill T."/>
            <person name="Kim W.T."/>
            <person name="Pai H.S."/>
            <person name="Ahn H.K."/>
            <person name="Yeam I."/>
            <person name="Giovannoni J.J."/>
            <person name="Rose J.K."/>
            <person name="Sorensen I."/>
            <person name="Lee S.J."/>
            <person name="Kim R.W."/>
            <person name="Choi I.Y."/>
            <person name="Choi B.S."/>
            <person name="Lim J.S."/>
            <person name="Lee Y.H."/>
            <person name="Choi D."/>
        </authorList>
    </citation>
    <scope>NUCLEOTIDE SEQUENCE [LARGE SCALE GENOMIC DNA]</scope>
    <source>
        <strain evidence="6">cv. CM334</strain>
    </source>
</reference>
<dbReference type="GO" id="GO:0006508">
    <property type="term" value="P:proteolysis"/>
    <property type="evidence" value="ECO:0007669"/>
    <property type="project" value="UniProtKB-KW"/>
</dbReference>
<dbReference type="AlphaFoldDB" id="A0A2G2ZY66"/>
<name>A0A2G2ZY66_CAPAN</name>
<feature type="compositionally biased region" description="Basic and acidic residues" evidence="3">
    <location>
        <begin position="65"/>
        <end position="85"/>
    </location>
</feature>
<evidence type="ECO:0000313" key="5">
    <source>
        <dbReference type="EMBL" id="PHT86906.1"/>
    </source>
</evidence>
<dbReference type="Gramene" id="PHT86906">
    <property type="protein sequence ID" value="PHT86906"/>
    <property type="gene ID" value="T459_09012"/>
</dbReference>
<evidence type="ECO:0000256" key="2">
    <source>
        <dbReference type="ARBA" id="ARBA00022801"/>
    </source>
</evidence>
<dbReference type="Proteomes" id="UP000222542">
    <property type="component" value="Unassembled WGS sequence"/>
</dbReference>
<feature type="domain" description="Ubiquitin-like protease family profile" evidence="4">
    <location>
        <begin position="398"/>
        <end position="481"/>
    </location>
</feature>
<proteinExistence type="predicted"/>
<dbReference type="EMBL" id="AYRZ02000003">
    <property type="protein sequence ID" value="PHT86906.1"/>
    <property type="molecule type" value="Genomic_DNA"/>
</dbReference>
<dbReference type="InterPro" id="IPR003653">
    <property type="entry name" value="Peptidase_C48_C"/>
</dbReference>
<keyword evidence="6" id="KW-1185">Reference proteome</keyword>
<organism evidence="5 6">
    <name type="scientific">Capsicum annuum</name>
    <name type="common">Capsicum pepper</name>
    <dbReference type="NCBI Taxonomy" id="4072"/>
    <lineage>
        <taxon>Eukaryota</taxon>
        <taxon>Viridiplantae</taxon>
        <taxon>Streptophyta</taxon>
        <taxon>Embryophyta</taxon>
        <taxon>Tracheophyta</taxon>
        <taxon>Spermatophyta</taxon>
        <taxon>Magnoliopsida</taxon>
        <taxon>eudicotyledons</taxon>
        <taxon>Gunneridae</taxon>
        <taxon>Pentapetalae</taxon>
        <taxon>asterids</taxon>
        <taxon>lamiids</taxon>
        <taxon>Solanales</taxon>
        <taxon>Solanaceae</taxon>
        <taxon>Solanoideae</taxon>
        <taxon>Capsiceae</taxon>
        <taxon>Capsicum</taxon>
    </lineage>
</organism>
<dbReference type="Gene3D" id="3.40.395.10">
    <property type="entry name" value="Adenoviral Proteinase, Chain A"/>
    <property type="match status" value="1"/>
</dbReference>
<reference evidence="5 6" key="2">
    <citation type="journal article" date="2017" name="Genome Biol.">
        <title>New reference genome sequences of hot pepper reveal the massive evolution of plant disease-resistance genes by retroduplication.</title>
        <authorList>
            <person name="Kim S."/>
            <person name="Park J."/>
            <person name="Yeom S.I."/>
            <person name="Kim Y.M."/>
            <person name="Seo E."/>
            <person name="Kim K.T."/>
            <person name="Kim M.S."/>
            <person name="Lee J.M."/>
            <person name="Cheong K."/>
            <person name="Shin H.S."/>
            <person name="Kim S.B."/>
            <person name="Han K."/>
            <person name="Lee J."/>
            <person name="Park M."/>
            <person name="Lee H.A."/>
            <person name="Lee H.Y."/>
            <person name="Lee Y."/>
            <person name="Oh S."/>
            <person name="Lee J.H."/>
            <person name="Choi E."/>
            <person name="Choi E."/>
            <person name="Lee S.E."/>
            <person name="Jeon J."/>
            <person name="Kim H."/>
            <person name="Choi G."/>
            <person name="Song H."/>
            <person name="Lee J."/>
            <person name="Lee S.C."/>
            <person name="Kwon J.K."/>
            <person name="Lee H.Y."/>
            <person name="Koo N."/>
            <person name="Hong Y."/>
            <person name="Kim R.W."/>
            <person name="Kang W.H."/>
            <person name="Huh J.H."/>
            <person name="Kang B.C."/>
            <person name="Yang T.J."/>
            <person name="Lee Y.H."/>
            <person name="Bennetzen J.L."/>
            <person name="Choi D."/>
        </authorList>
    </citation>
    <scope>NUCLEOTIDE SEQUENCE [LARGE SCALE GENOMIC DNA]</scope>
    <source>
        <strain evidence="6">cv. CM334</strain>
    </source>
</reference>